<reference evidence="3" key="1">
    <citation type="submission" date="2024-07" db="EMBL/GenBank/DDBJ databases">
        <title>Two chromosome-level genome assemblies of Korean endemic species Abeliophyllum distichum and Forsythia ovata (Oleaceae).</title>
        <authorList>
            <person name="Jang H."/>
        </authorList>
    </citation>
    <scope>NUCLEOTIDE SEQUENCE [LARGE SCALE GENOMIC DNA]</scope>
</reference>
<reference evidence="1" key="2">
    <citation type="submission" date="2024-07" db="EMBL/GenBank/DDBJ databases">
        <title>Two chromosome-level genome assemblies of Korean endemic species Abeliophyllum distichum and Forsythia ovata (Oleaceae).</title>
        <authorList>
            <person name="Mun J.H."/>
        </authorList>
    </citation>
    <scope>NUCLEOTIDE SEQUENCE</scope>
    <source>
        <strain evidence="1">KNKB202402200001</strain>
        <tissue evidence="1">Leaf</tissue>
    </source>
</reference>
<evidence type="ECO:0000313" key="1">
    <source>
        <dbReference type="EMBL" id="KAL2483838.1"/>
    </source>
</evidence>
<keyword evidence="3" id="KW-1185">Reference proteome</keyword>
<dbReference type="EMBL" id="JBFOLJ010000013">
    <property type="protein sequence ID" value="KAL2483838.1"/>
    <property type="molecule type" value="Genomic_DNA"/>
</dbReference>
<dbReference type="AlphaFoldDB" id="A0ABD1R633"/>
<comment type="caution">
    <text evidence="1">The sequence shown here is derived from an EMBL/GenBank/DDBJ whole genome shotgun (WGS) entry which is preliminary data.</text>
</comment>
<sequence>MAADKVLMGWEERVIRQENGKRLVHYHIRDTTGNSVLAVVGTYRSVGHMIYSVTEDFIRVFGFTRTVHSGTKWLTRREVVNWLVSVTSRGGPIANSRANG</sequence>
<protein>
    <submittedName>
        <fullName evidence="1">Agenet domain-containing protein/bromo-adjacent-like proteiny (BAH) domain-containing protein</fullName>
    </submittedName>
</protein>
<evidence type="ECO:0000313" key="2">
    <source>
        <dbReference type="EMBL" id="KAL2483914.1"/>
    </source>
</evidence>
<proteinExistence type="predicted"/>
<evidence type="ECO:0000313" key="3">
    <source>
        <dbReference type="Proteomes" id="UP001604277"/>
    </source>
</evidence>
<name>A0ABD1R633_9LAMI</name>
<dbReference type="EMBL" id="JBFOLJ010000013">
    <property type="protein sequence ID" value="KAL2483914.1"/>
    <property type="molecule type" value="Genomic_DNA"/>
</dbReference>
<organism evidence="1 3">
    <name type="scientific">Forsythia ovata</name>
    <dbReference type="NCBI Taxonomy" id="205694"/>
    <lineage>
        <taxon>Eukaryota</taxon>
        <taxon>Viridiplantae</taxon>
        <taxon>Streptophyta</taxon>
        <taxon>Embryophyta</taxon>
        <taxon>Tracheophyta</taxon>
        <taxon>Spermatophyta</taxon>
        <taxon>Magnoliopsida</taxon>
        <taxon>eudicotyledons</taxon>
        <taxon>Gunneridae</taxon>
        <taxon>Pentapetalae</taxon>
        <taxon>asterids</taxon>
        <taxon>lamiids</taxon>
        <taxon>Lamiales</taxon>
        <taxon>Oleaceae</taxon>
        <taxon>Forsythieae</taxon>
        <taxon>Forsythia</taxon>
    </lineage>
</organism>
<accession>A0ABD1R633</accession>
<gene>
    <name evidence="1" type="ORF">Fot_45282</name>
    <name evidence="2" type="ORF">Fot_45358</name>
</gene>
<dbReference type="Proteomes" id="UP001604277">
    <property type="component" value="Unassembled WGS sequence"/>
</dbReference>